<reference evidence="2" key="2">
    <citation type="submission" date="2013-10" db="EMBL/GenBank/DDBJ databases">
        <authorList>
            <person name="Aslett M."/>
        </authorList>
    </citation>
    <scope>NUCLEOTIDE SEQUENCE [LARGE SCALE GENOMIC DNA]</scope>
    <source>
        <strain evidence="2">Houghton</strain>
    </source>
</reference>
<evidence type="ECO:0000256" key="1">
    <source>
        <dbReference type="SAM" id="MobiDB-lite"/>
    </source>
</evidence>
<sequence>MGNQPSHPSFPLDGYSAVRASIEARFPPLPSVRPSNTTSAAGCWGGAGGELEAATSGGRQQEKLAARLPDRSNGSLLLEQAAAGSLVPPALSVAETTDTNSDGAPDEFEAAASSEDILGGLPQSFTRSKAPRVRAQSPLPFPSMGLCSPTASRKAENHQQVQPQREVSSSSRCSSNSCSSHDDDAACSTQKVYAVSAFPTPSSRPRQLDPALVSPAKEAQRPKEERTQLKNCDKRAPGTTDLHATGAPLGAPETHAAEAPHGGLAEMCAPIVKGFEASCGKYLSPVGATVKLQALHITQGNGVRLDWVITAKVLPPAANHVLSLGYCFKYRHPASLNDCHMPPRAAGRDKAATDFFSCRAEGNSLSRRSSLRGGGQSPAVVIRPPSKAGGEPGEQCRRETPMFSVAVAPAGSKRRLWLHRDMCRFHGDETGQAELSHLGPVCVGDFVEVPVVLSNGIGTADVSTIHWLPISVARRVPRVLSGPKAFEAACQGLYEGCGLEMQYPEWFDADRYRHMTTERLKRAECMEPQLHHESTAYSGIDLLVWREPQPSELGACSARWCLPLNKGLAGAAAQRAWGLQCKVVPPDAPIVFPLTRKGLLHDRSTSLQLRVGDILESYLTIGGADV</sequence>
<feature type="region of interest" description="Disordered" evidence="1">
    <location>
        <begin position="114"/>
        <end position="180"/>
    </location>
</feature>
<accession>U6G7M0</accession>
<feature type="region of interest" description="Disordered" evidence="1">
    <location>
        <begin position="198"/>
        <end position="257"/>
    </location>
</feature>
<keyword evidence="3" id="KW-1185">Reference proteome</keyword>
<gene>
    <name evidence="2" type="ORF">EPH_0002930</name>
</gene>
<evidence type="ECO:0000313" key="2">
    <source>
        <dbReference type="EMBL" id="CDI74589.1"/>
    </source>
</evidence>
<feature type="region of interest" description="Disordered" evidence="1">
    <location>
        <begin position="27"/>
        <end position="63"/>
    </location>
</feature>
<proteinExistence type="predicted"/>
<dbReference type="VEuPathDB" id="ToxoDB:EPH_0002930"/>
<dbReference type="Proteomes" id="UP000018201">
    <property type="component" value="Unassembled WGS sequence"/>
</dbReference>
<reference evidence="2" key="1">
    <citation type="submission" date="2013-10" db="EMBL/GenBank/DDBJ databases">
        <title>Genomic analysis of the causative agents of coccidiosis in chickens.</title>
        <authorList>
            <person name="Reid A.J."/>
            <person name="Blake D."/>
            <person name="Billington K."/>
            <person name="Browne H."/>
            <person name="Dunn M."/>
            <person name="Hung S."/>
            <person name="Kawahara F."/>
            <person name="Miranda-Saavedra D."/>
            <person name="Mourier T."/>
            <person name="Nagra H."/>
            <person name="Otto T.D."/>
            <person name="Rawlings N."/>
            <person name="Sanchez A."/>
            <person name="Sanders M."/>
            <person name="Subramaniam C."/>
            <person name="Tay Y."/>
            <person name="Dear P."/>
            <person name="Doerig C."/>
            <person name="Gruber A."/>
            <person name="Parkinson J."/>
            <person name="Shirley M."/>
            <person name="Wan K.L."/>
            <person name="Berriman M."/>
            <person name="Tomley F."/>
            <person name="Pain A."/>
        </authorList>
    </citation>
    <scope>NUCLEOTIDE SEQUENCE [LARGE SCALE GENOMIC DNA]</scope>
    <source>
        <strain evidence="2">Houghton</strain>
    </source>
</reference>
<dbReference type="OrthoDB" id="407343at2759"/>
<feature type="compositionally biased region" description="Polar residues" evidence="1">
    <location>
        <begin position="158"/>
        <end position="167"/>
    </location>
</feature>
<dbReference type="EMBL" id="HG690447">
    <property type="protein sequence ID" value="CDI74589.1"/>
    <property type="molecule type" value="Genomic_DNA"/>
</dbReference>
<feature type="compositionally biased region" description="Basic and acidic residues" evidence="1">
    <location>
        <begin position="218"/>
        <end position="236"/>
    </location>
</feature>
<dbReference type="AlphaFoldDB" id="U6G7M0"/>
<name>U6G7M0_9EIME</name>
<organism evidence="2 3">
    <name type="scientific">Eimeria praecox</name>
    <dbReference type="NCBI Taxonomy" id="51316"/>
    <lineage>
        <taxon>Eukaryota</taxon>
        <taxon>Sar</taxon>
        <taxon>Alveolata</taxon>
        <taxon>Apicomplexa</taxon>
        <taxon>Conoidasida</taxon>
        <taxon>Coccidia</taxon>
        <taxon>Eucoccidiorida</taxon>
        <taxon>Eimeriorina</taxon>
        <taxon>Eimeriidae</taxon>
        <taxon>Eimeria</taxon>
    </lineage>
</organism>
<evidence type="ECO:0000313" key="3">
    <source>
        <dbReference type="Proteomes" id="UP000018201"/>
    </source>
</evidence>
<feature type="region of interest" description="Disordered" evidence="1">
    <location>
        <begin position="365"/>
        <end position="396"/>
    </location>
</feature>
<protein>
    <submittedName>
        <fullName evidence="2">Oxidoreductase, putative</fullName>
    </submittedName>
</protein>
<feature type="compositionally biased region" description="Low complexity" evidence="1">
    <location>
        <begin position="168"/>
        <end position="179"/>
    </location>
</feature>